<evidence type="ECO:0000313" key="4">
    <source>
        <dbReference type="Proteomes" id="UP000028013"/>
    </source>
</evidence>
<protein>
    <submittedName>
        <fullName evidence="3">TonB-dependent Receptor Plug domain protein</fullName>
    </submittedName>
</protein>
<sequence length="815" mass="92426">MDMMMKQIPILLWGLLLPFSILQAQAVQGEITDSKQLPIEGATVVGLDAKDSSFVQGTVTREQGHFTLPLRHNGSYLLKTSAVGYKTRYIPFSITDTETAKLSRILMEEDSYALSGITVTAQKVPVEMKAEKTVYNLSATISGTQGNLYDALRQMPGVQIQSNGNILLDGQGGINVLMNGKTTYLSGETLINYLRSIPASTVEKIELINNPSSHLDAAGKTGVINIEIKRINIKGLITGGNAGYNQAYIYGSGYGNIYLNLRKNKFNLYTDYAYYEGIDLNETTMSREYIDLTTQQILDFHMGQQAYRTYAYKSHNFRIAADYELTPHTNLNGYLNGSWICRRGKEKLGSDFYSLTAVPDSSSITRNRLRASQHNLIGGISTGYQSPNKLKWDASFDFQLFGNANKQDQQSSFSLIESSEIYRNSLLKGDMEGDIQIYCGQTNLVVPLSEKTTLGIGGKTTFVSIDNSATYCNKEYDNWQEILSLNNHFIYNENINAGYIALNTSFGKSWKIEAGIRVENTNIKGELAGNALRADSSFTNHYTHIFPFLQMQYQWKDMHQLSFLYSKRIVRPQYRDLNPFVTINDNYLYEQGNTRLEPELAHNTEFSYILKSRYRMSLLASYTRHPITKSYMAEENKRILVLPMNLSSDYSAGIRLSAANQKPFPWWQINTNLLLTYRKYAWQMDGDEYRNKKFTPMLYIGHQLHLPQGWTAELNGYWNGKTPQGQAIISPTWSVSGGISKSMFGDRGTLRLFAENLFSSRHIHIDVFSTTQQGWYKEKMRMKLGVGFSFRFHKGETPKEFTPKSSISESKRINL</sequence>
<dbReference type="PATRIC" id="fig|1339349.3.peg.2979"/>
<feature type="domain" description="TonB-dependent receptor plug" evidence="1">
    <location>
        <begin position="145"/>
        <end position="222"/>
    </location>
</feature>
<dbReference type="PANTHER" id="PTHR40980">
    <property type="entry name" value="PLUG DOMAIN-CONTAINING PROTEIN"/>
    <property type="match status" value="1"/>
</dbReference>
<dbReference type="EMBL" id="JNHN01000175">
    <property type="protein sequence ID" value="KDS49723.1"/>
    <property type="molecule type" value="Genomic_DNA"/>
</dbReference>
<dbReference type="Gene3D" id="2.60.40.1120">
    <property type="entry name" value="Carboxypeptidase-like, regulatory domain"/>
    <property type="match status" value="1"/>
</dbReference>
<evidence type="ECO:0000259" key="1">
    <source>
        <dbReference type="Pfam" id="PF07715"/>
    </source>
</evidence>
<dbReference type="AlphaFoldDB" id="A0A078RY38"/>
<dbReference type="InterPro" id="IPR008969">
    <property type="entry name" value="CarboxyPept-like_regulatory"/>
</dbReference>
<keyword evidence="3" id="KW-0675">Receptor</keyword>
<dbReference type="PANTHER" id="PTHR40980:SF4">
    <property type="entry name" value="TONB-DEPENDENT RECEPTOR-LIKE BETA-BARREL DOMAIN-CONTAINING PROTEIN"/>
    <property type="match status" value="1"/>
</dbReference>
<evidence type="ECO:0000313" key="3">
    <source>
        <dbReference type="EMBL" id="KDS49723.1"/>
    </source>
</evidence>
<organism evidence="3 4">
    <name type="scientific">Bacteroides uniformis str. 3978 T3 ii</name>
    <dbReference type="NCBI Taxonomy" id="1339349"/>
    <lineage>
        <taxon>Bacteria</taxon>
        <taxon>Pseudomonadati</taxon>
        <taxon>Bacteroidota</taxon>
        <taxon>Bacteroidia</taxon>
        <taxon>Bacteroidales</taxon>
        <taxon>Bacteroidaceae</taxon>
        <taxon>Bacteroides</taxon>
    </lineage>
</organism>
<gene>
    <name evidence="3" type="ORF">M094_1827</name>
</gene>
<dbReference type="SUPFAM" id="SSF56935">
    <property type="entry name" value="Porins"/>
    <property type="match status" value="1"/>
</dbReference>
<reference evidence="3 4" key="1">
    <citation type="submission" date="2014-04" db="EMBL/GenBank/DDBJ databases">
        <authorList>
            <person name="Sears C."/>
            <person name="Carroll K."/>
            <person name="Sack B.R."/>
            <person name="Qadri F."/>
            <person name="Myers L.L."/>
            <person name="Chung G.-T."/>
            <person name="Escheverria P."/>
            <person name="Fraser C.M."/>
            <person name="Sadzewicz L."/>
            <person name="Shefchek K.A."/>
            <person name="Tallon L."/>
            <person name="Das S.P."/>
            <person name="Daugherty S."/>
            <person name="Mongodin E.F."/>
        </authorList>
    </citation>
    <scope>NUCLEOTIDE SEQUENCE [LARGE SCALE GENOMIC DNA]</scope>
    <source>
        <strain evidence="3 4">3978 T3 ii</strain>
    </source>
</reference>
<dbReference type="Pfam" id="PF07715">
    <property type="entry name" value="Plug"/>
    <property type="match status" value="1"/>
</dbReference>
<evidence type="ECO:0000259" key="2">
    <source>
        <dbReference type="Pfam" id="PF14905"/>
    </source>
</evidence>
<dbReference type="Gene3D" id="2.170.130.10">
    <property type="entry name" value="TonB-dependent receptor, plug domain"/>
    <property type="match status" value="1"/>
</dbReference>
<accession>A0A078RY38</accession>
<dbReference type="Proteomes" id="UP000028013">
    <property type="component" value="Unassembled WGS sequence"/>
</dbReference>
<dbReference type="InterPro" id="IPR041700">
    <property type="entry name" value="OMP_b-brl_3"/>
</dbReference>
<feature type="domain" description="Outer membrane protein beta-barrel" evidence="2">
    <location>
        <begin position="391"/>
        <end position="781"/>
    </location>
</feature>
<comment type="caution">
    <text evidence="3">The sequence shown here is derived from an EMBL/GenBank/DDBJ whole genome shotgun (WGS) entry which is preliminary data.</text>
</comment>
<proteinExistence type="predicted"/>
<name>A0A078RY38_BACUN</name>
<dbReference type="InterPro" id="IPR012910">
    <property type="entry name" value="Plug_dom"/>
</dbReference>
<dbReference type="Pfam" id="PF14905">
    <property type="entry name" value="OMP_b-brl_3"/>
    <property type="match status" value="1"/>
</dbReference>
<dbReference type="Pfam" id="PF13620">
    <property type="entry name" value="CarboxypepD_reg"/>
    <property type="match status" value="1"/>
</dbReference>
<dbReference type="SUPFAM" id="SSF49464">
    <property type="entry name" value="Carboxypeptidase regulatory domain-like"/>
    <property type="match status" value="1"/>
</dbReference>
<dbReference type="InterPro" id="IPR037066">
    <property type="entry name" value="Plug_dom_sf"/>
</dbReference>